<dbReference type="EMBL" id="KE123511">
    <property type="protein sequence ID" value="EUT78988.1"/>
    <property type="molecule type" value="Genomic_DNA"/>
</dbReference>
<evidence type="ECO:0000256" key="1">
    <source>
        <dbReference type="SAM" id="Phobius"/>
    </source>
</evidence>
<name>W7FAY0_PLAFA</name>
<proteinExistence type="predicted"/>
<sequence length="71" mass="8763">MNITEKLKSYNFFYFILIQHVFFVFVVMHITICNSIFYKIVLIFSFYKKNKNRKKKKKKNCIIKFIQINIT</sequence>
<accession>W7FAY0</accession>
<protein>
    <submittedName>
        <fullName evidence="2">Uncharacterized protein</fullName>
    </submittedName>
</protein>
<evidence type="ECO:0000313" key="2">
    <source>
        <dbReference type="EMBL" id="EUT78988.1"/>
    </source>
</evidence>
<feature type="transmembrane region" description="Helical" evidence="1">
    <location>
        <begin position="20"/>
        <end position="47"/>
    </location>
</feature>
<reference evidence="2" key="1">
    <citation type="submission" date="2013-02" db="EMBL/GenBank/DDBJ databases">
        <title>The Genome Sequence of Plasmodium falciparum Santa Lucia.</title>
        <authorList>
            <consortium name="The Broad Institute Genome Sequencing Platform"/>
            <consortium name="The Broad Institute Genome Sequencing Center for Infectious Disease"/>
            <person name="Neafsey D."/>
            <person name="Cheeseman I."/>
            <person name="Volkman S."/>
            <person name="Adams J."/>
            <person name="Walker B."/>
            <person name="Young S.K."/>
            <person name="Zeng Q."/>
            <person name="Gargeya S."/>
            <person name="Fitzgerald M."/>
            <person name="Haas B."/>
            <person name="Abouelleil A."/>
            <person name="Alvarado L."/>
            <person name="Arachchi H.M."/>
            <person name="Berlin A.M."/>
            <person name="Chapman S.B."/>
            <person name="Dewar J."/>
            <person name="Goldberg J."/>
            <person name="Griggs A."/>
            <person name="Gujja S."/>
            <person name="Hansen M."/>
            <person name="Howarth C."/>
            <person name="Imamovic A."/>
            <person name="Larimer J."/>
            <person name="McCowan C."/>
            <person name="Murphy C."/>
            <person name="Neiman D."/>
            <person name="Pearson M."/>
            <person name="Priest M."/>
            <person name="Roberts A."/>
            <person name="Saif S."/>
            <person name="Shea T."/>
            <person name="Sisk P."/>
            <person name="Sykes S."/>
            <person name="Wortman J."/>
            <person name="Nusbaum C."/>
            <person name="Birren B."/>
        </authorList>
    </citation>
    <scope>NUCLEOTIDE SEQUENCE [LARGE SCALE GENOMIC DNA]</scope>
    <source>
        <strain evidence="2">Santa Lucia</strain>
    </source>
</reference>
<organism evidence="2">
    <name type="scientific">Plasmodium falciparum Santa Lucia</name>
    <dbReference type="NCBI Taxonomy" id="478859"/>
    <lineage>
        <taxon>Eukaryota</taxon>
        <taxon>Sar</taxon>
        <taxon>Alveolata</taxon>
        <taxon>Apicomplexa</taxon>
        <taxon>Aconoidasida</taxon>
        <taxon>Haemosporida</taxon>
        <taxon>Plasmodiidae</taxon>
        <taxon>Plasmodium</taxon>
        <taxon>Plasmodium (Laverania)</taxon>
    </lineage>
</organism>
<keyword evidence="1" id="KW-1133">Transmembrane helix</keyword>
<gene>
    <name evidence="2" type="ORF">PFAG_05562</name>
</gene>
<keyword evidence="1" id="KW-0812">Transmembrane</keyword>
<dbReference type="Proteomes" id="UP000030666">
    <property type="component" value="Unassembled WGS sequence"/>
</dbReference>
<keyword evidence="1" id="KW-0472">Membrane</keyword>
<dbReference type="AlphaFoldDB" id="W7FAY0"/>